<evidence type="ECO:0000313" key="2">
    <source>
        <dbReference type="EMBL" id="PTB34775.1"/>
    </source>
</evidence>
<evidence type="ECO:0000313" key="3">
    <source>
        <dbReference type="Proteomes" id="UP000240493"/>
    </source>
</evidence>
<evidence type="ECO:0000256" key="1">
    <source>
        <dbReference type="SAM" id="MobiDB-lite"/>
    </source>
</evidence>
<organism evidence="2 3">
    <name type="scientific">Trichoderma asperellum (strain ATCC 204424 / CBS 433.97 / NBRC 101777)</name>
    <dbReference type="NCBI Taxonomy" id="1042311"/>
    <lineage>
        <taxon>Eukaryota</taxon>
        <taxon>Fungi</taxon>
        <taxon>Dikarya</taxon>
        <taxon>Ascomycota</taxon>
        <taxon>Pezizomycotina</taxon>
        <taxon>Sordariomycetes</taxon>
        <taxon>Hypocreomycetidae</taxon>
        <taxon>Hypocreales</taxon>
        <taxon>Hypocreaceae</taxon>
        <taxon>Trichoderma</taxon>
    </lineage>
</organism>
<feature type="region of interest" description="Disordered" evidence="1">
    <location>
        <begin position="1"/>
        <end position="38"/>
    </location>
</feature>
<keyword evidence="3" id="KW-1185">Reference proteome</keyword>
<dbReference type="Proteomes" id="UP000240493">
    <property type="component" value="Unassembled WGS sequence"/>
</dbReference>
<protein>
    <submittedName>
        <fullName evidence="2">Uncharacterized protein</fullName>
    </submittedName>
</protein>
<dbReference type="EMBL" id="KZ679300">
    <property type="protein sequence ID" value="PTB34775.1"/>
    <property type="molecule type" value="Genomic_DNA"/>
</dbReference>
<gene>
    <name evidence="2" type="ORF">M441DRAFT_52691</name>
</gene>
<reference evidence="2 3" key="1">
    <citation type="submission" date="2016-07" db="EMBL/GenBank/DDBJ databases">
        <title>Multiple horizontal gene transfer events from other fungi enriched the ability of initially mycotrophic Trichoderma (Ascomycota) to feed on dead plant biomass.</title>
        <authorList>
            <consortium name="DOE Joint Genome Institute"/>
            <person name="Aerts A."/>
            <person name="Atanasova L."/>
            <person name="Chenthamara K."/>
            <person name="Zhang J."/>
            <person name="Grujic M."/>
            <person name="Henrissat B."/>
            <person name="Kuo A."/>
            <person name="Salamov A."/>
            <person name="Lipzen A."/>
            <person name="Labutti K."/>
            <person name="Barry K."/>
            <person name="Miao Y."/>
            <person name="Rahimi M.J."/>
            <person name="Shen Q."/>
            <person name="Grigoriev I.V."/>
            <person name="Kubicek C.P."/>
            <person name="Druzhinina I.S."/>
        </authorList>
    </citation>
    <scope>NUCLEOTIDE SEQUENCE [LARGE SCALE GENOMIC DNA]</scope>
    <source>
        <strain evidence="2 3">CBS 433.97</strain>
    </source>
</reference>
<proteinExistence type="predicted"/>
<name>A0A2T3YQC7_TRIA4</name>
<accession>A0A2T3YQC7</accession>
<sequence length="144" mass="14313">MCGKGMKTDATATSKSKALAPKIPTGPSGSIPVLEPVPVGDVPPRPVAPPVGGTPAPSSGYFSKLSGGVLIGGPGIEPAAPVVPSRNPSIAIPSRASSIVPDGPKVLFYLINGGQEVQVVSSPSLQLPPRLAAAKAKGPVTDHE</sequence>
<dbReference type="AlphaFoldDB" id="A0A2T3YQC7"/>